<gene>
    <name evidence="2" type="ORF">DBV15_08084</name>
</gene>
<feature type="non-terminal residue" evidence="2">
    <location>
        <position position="283"/>
    </location>
</feature>
<evidence type="ECO:0000313" key="3">
    <source>
        <dbReference type="Proteomes" id="UP000310200"/>
    </source>
</evidence>
<evidence type="ECO:0000256" key="1">
    <source>
        <dbReference type="SAM" id="MobiDB-lite"/>
    </source>
</evidence>
<feature type="region of interest" description="Disordered" evidence="1">
    <location>
        <begin position="68"/>
        <end position="102"/>
    </location>
</feature>
<keyword evidence="3" id="KW-1185">Reference proteome</keyword>
<organism evidence="2 3">
    <name type="scientific">Temnothorax longispinosus</name>
    <dbReference type="NCBI Taxonomy" id="300112"/>
    <lineage>
        <taxon>Eukaryota</taxon>
        <taxon>Metazoa</taxon>
        <taxon>Ecdysozoa</taxon>
        <taxon>Arthropoda</taxon>
        <taxon>Hexapoda</taxon>
        <taxon>Insecta</taxon>
        <taxon>Pterygota</taxon>
        <taxon>Neoptera</taxon>
        <taxon>Endopterygota</taxon>
        <taxon>Hymenoptera</taxon>
        <taxon>Apocrita</taxon>
        <taxon>Aculeata</taxon>
        <taxon>Formicoidea</taxon>
        <taxon>Formicidae</taxon>
        <taxon>Myrmicinae</taxon>
        <taxon>Temnothorax</taxon>
    </lineage>
</organism>
<feature type="compositionally biased region" description="Basic and acidic residues" evidence="1">
    <location>
        <begin position="68"/>
        <end position="96"/>
    </location>
</feature>
<accession>A0A4S2JRE2</accession>
<dbReference type="EMBL" id="QBLH01003559">
    <property type="protein sequence ID" value="TGZ37379.1"/>
    <property type="molecule type" value="Genomic_DNA"/>
</dbReference>
<name>A0A4S2JRE2_9HYME</name>
<proteinExistence type="predicted"/>
<comment type="caution">
    <text evidence="2">The sequence shown here is derived from an EMBL/GenBank/DDBJ whole genome shotgun (WGS) entry which is preliminary data.</text>
</comment>
<sequence length="283" mass="31743">MLYITLQLIMYKHVLRYAKPPRVPTFCLHRTARLFCTRGARNYNGRVCTHAAIACACTDGGMRFDEKVKARERKRDGGRERPERDRTTEKSAEKARPGSFKPASTTRDFAVYVLCRVDTRRDILTRQTAAVGISPGWYVLKERQTRRLVLVERAALVNNYVGSGDLQSPPARQDVNPLYDVRSKVLSPRASSLFFINNYAGARGLLEPPQVFFMRESWNQISLEESSAEFIELSAAGTGTRWAVGSPACDREEGGKTKTDSGCPREIVTEELPDCNHALALVP</sequence>
<dbReference type="AlphaFoldDB" id="A0A4S2JRE2"/>
<protein>
    <submittedName>
        <fullName evidence="2">Uncharacterized protein</fullName>
    </submittedName>
</protein>
<dbReference type="Proteomes" id="UP000310200">
    <property type="component" value="Unassembled WGS sequence"/>
</dbReference>
<evidence type="ECO:0000313" key="2">
    <source>
        <dbReference type="EMBL" id="TGZ37379.1"/>
    </source>
</evidence>
<reference evidence="2 3" key="1">
    <citation type="journal article" date="2019" name="Philos. Trans. R. Soc. Lond., B, Biol. Sci.">
        <title>Ant behaviour and brain gene expression of defending hosts depend on the ecological success of the intruding social parasite.</title>
        <authorList>
            <person name="Kaur R."/>
            <person name="Stoldt M."/>
            <person name="Jongepier E."/>
            <person name="Feldmeyer B."/>
            <person name="Menzel F."/>
            <person name="Bornberg-Bauer E."/>
            <person name="Foitzik S."/>
        </authorList>
    </citation>
    <scope>NUCLEOTIDE SEQUENCE [LARGE SCALE GENOMIC DNA]</scope>
    <source>
        <tissue evidence="2">Whole body</tissue>
    </source>
</reference>